<dbReference type="Pfam" id="PF01027">
    <property type="entry name" value="Bax1-I"/>
    <property type="match status" value="1"/>
</dbReference>
<dbReference type="OrthoDB" id="7933078at2759"/>
<feature type="region of interest" description="Disordered" evidence="6">
    <location>
        <begin position="1"/>
        <end position="72"/>
    </location>
</feature>
<evidence type="ECO:0000256" key="3">
    <source>
        <dbReference type="ARBA" id="ARBA00022989"/>
    </source>
</evidence>
<feature type="transmembrane region" description="Helical" evidence="5">
    <location>
        <begin position="299"/>
        <end position="321"/>
    </location>
</feature>
<dbReference type="PANTHER" id="PTHR23291:SF47">
    <property type="entry name" value="TRANSMEMBRANE BAX INHIBITOR MOTIF CONTAINING 7"/>
    <property type="match status" value="1"/>
</dbReference>
<proteinExistence type="inferred from homology"/>
<feature type="transmembrane region" description="Helical" evidence="5">
    <location>
        <begin position="231"/>
        <end position="253"/>
    </location>
</feature>
<dbReference type="AlphaFoldDB" id="A0A9P0BYE3"/>
<dbReference type="InterPro" id="IPR006214">
    <property type="entry name" value="Bax_inhibitor_1-related"/>
</dbReference>
<gene>
    <name evidence="7" type="ORF">CINC_LOCUS8143</name>
</gene>
<evidence type="ECO:0000256" key="5">
    <source>
        <dbReference type="RuleBase" id="RU004379"/>
    </source>
</evidence>
<keyword evidence="2 5" id="KW-0812">Transmembrane</keyword>
<feature type="compositionally biased region" description="Basic and acidic residues" evidence="6">
    <location>
        <begin position="40"/>
        <end position="53"/>
    </location>
</feature>
<evidence type="ECO:0000256" key="1">
    <source>
        <dbReference type="ARBA" id="ARBA00004141"/>
    </source>
</evidence>
<dbReference type="GO" id="GO:0016020">
    <property type="term" value="C:membrane"/>
    <property type="evidence" value="ECO:0007669"/>
    <property type="project" value="UniProtKB-SubCell"/>
</dbReference>
<evidence type="ECO:0000256" key="6">
    <source>
        <dbReference type="SAM" id="MobiDB-lite"/>
    </source>
</evidence>
<feature type="compositionally biased region" description="Basic and acidic residues" evidence="6">
    <location>
        <begin position="1"/>
        <end position="17"/>
    </location>
</feature>
<feature type="transmembrane region" description="Helical" evidence="5">
    <location>
        <begin position="176"/>
        <end position="197"/>
    </location>
</feature>
<organism evidence="7 8">
    <name type="scientific">Chrysodeixis includens</name>
    <name type="common">Soybean looper</name>
    <name type="synonym">Pseudoplusia includens</name>
    <dbReference type="NCBI Taxonomy" id="689277"/>
    <lineage>
        <taxon>Eukaryota</taxon>
        <taxon>Metazoa</taxon>
        <taxon>Ecdysozoa</taxon>
        <taxon>Arthropoda</taxon>
        <taxon>Hexapoda</taxon>
        <taxon>Insecta</taxon>
        <taxon>Pterygota</taxon>
        <taxon>Neoptera</taxon>
        <taxon>Endopterygota</taxon>
        <taxon>Lepidoptera</taxon>
        <taxon>Glossata</taxon>
        <taxon>Ditrysia</taxon>
        <taxon>Noctuoidea</taxon>
        <taxon>Noctuidae</taxon>
        <taxon>Plusiinae</taxon>
        <taxon>Chrysodeixis</taxon>
    </lineage>
</organism>
<sequence>MSSSKSRDQSSAEEGIRVHTFTSNDGANTRNTTNDSSQKGQEKEGTTEHEHSKEHRHSVVINMEGNKDQTSKPYNEVTNNLPSYWVQFNLAGGNRLPEGQEPMSYQPERNYFVRVVFSMVLFMFMLTAGFVMFVYMSDLKDMFLRFGLVPAIVGMGGMIGLNYTMMCCACSRVPPCNFICLFLAVCFMSILTSYVTVRYRTDLVLMALLATTVTVMVCLCIACTSFDFTRFLLFVIVISVAVASVAMVVSIFMLVTHTHYKPLTLVILGVGTIVNVVVLVIELQMILGGRAVELSEDDYALGAFMLYTSIVDIFLKLVQILGISDSF</sequence>
<evidence type="ECO:0000256" key="2">
    <source>
        <dbReference type="ARBA" id="ARBA00022692"/>
    </source>
</evidence>
<protein>
    <submittedName>
        <fullName evidence="7">Uncharacterized protein</fullName>
    </submittedName>
</protein>
<feature type="compositionally biased region" description="Polar residues" evidence="6">
    <location>
        <begin position="20"/>
        <end position="39"/>
    </location>
</feature>
<evidence type="ECO:0000313" key="7">
    <source>
        <dbReference type="EMBL" id="CAH0598307.1"/>
    </source>
</evidence>
<accession>A0A9P0BYE3</accession>
<comment type="subcellular location">
    <subcellularLocation>
        <location evidence="1">Membrane</location>
        <topology evidence="1">Multi-pass membrane protein</topology>
    </subcellularLocation>
</comment>
<feature type="transmembrane region" description="Helical" evidence="5">
    <location>
        <begin position="265"/>
        <end position="287"/>
    </location>
</feature>
<dbReference type="EMBL" id="LR824028">
    <property type="protein sequence ID" value="CAH0598307.1"/>
    <property type="molecule type" value="Genomic_DNA"/>
</dbReference>
<comment type="similarity">
    <text evidence="5">Belongs to the BI1 family.</text>
</comment>
<name>A0A9P0BYE3_CHRIL</name>
<evidence type="ECO:0000313" key="8">
    <source>
        <dbReference type="Proteomes" id="UP001154114"/>
    </source>
</evidence>
<reference evidence="7" key="1">
    <citation type="submission" date="2021-12" db="EMBL/GenBank/DDBJ databases">
        <authorList>
            <person name="King R."/>
        </authorList>
    </citation>
    <scope>NUCLEOTIDE SEQUENCE</scope>
</reference>
<dbReference type="Proteomes" id="UP001154114">
    <property type="component" value="Chromosome 25"/>
</dbReference>
<evidence type="ECO:0000256" key="4">
    <source>
        <dbReference type="ARBA" id="ARBA00023136"/>
    </source>
</evidence>
<keyword evidence="3 5" id="KW-1133">Transmembrane helix</keyword>
<feature type="transmembrane region" description="Helical" evidence="5">
    <location>
        <begin position="203"/>
        <end position="224"/>
    </location>
</feature>
<dbReference type="PANTHER" id="PTHR23291">
    <property type="entry name" value="BAX INHIBITOR-RELATED"/>
    <property type="match status" value="1"/>
</dbReference>
<feature type="transmembrane region" description="Helical" evidence="5">
    <location>
        <begin position="111"/>
        <end position="136"/>
    </location>
</feature>
<keyword evidence="8" id="KW-1185">Reference proteome</keyword>
<feature type="transmembrane region" description="Helical" evidence="5">
    <location>
        <begin position="142"/>
        <end position="164"/>
    </location>
</feature>
<keyword evidence="4 5" id="KW-0472">Membrane</keyword>